<organism evidence="1 2">
    <name type="scientific">Hibiscus trionum</name>
    <name type="common">Flower of an hour</name>
    <dbReference type="NCBI Taxonomy" id="183268"/>
    <lineage>
        <taxon>Eukaryota</taxon>
        <taxon>Viridiplantae</taxon>
        <taxon>Streptophyta</taxon>
        <taxon>Embryophyta</taxon>
        <taxon>Tracheophyta</taxon>
        <taxon>Spermatophyta</taxon>
        <taxon>Magnoliopsida</taxon>
        <taxon>eudicotyledons</taxon>
        <taxon>Gunneridae</taxon>
        <taxon>Pentapetalae</taxon>
        <taxon>rosids</taxon>
        <taxon>malvids</taxon>
        <taxon>Malvales</taxon>
        <taxon>Malvaceae</taxon>
        <taxon>Malvoideae</taxon>
        <taxon>Hibiscus</taxon>
    </lineage>
</organism>
<gene>
    <name evidence="1" type="ORF">HRI_001364100</name>
</gene>
<dbReference type="OrthoDB" id="1743549at2759"/>
<evidence type="ECO:0000313" key="2">
    <source>
        <dbReference type="Proteomes" id="UP001165190"/>
    </source>
</evidence>
<reference evidence="1" key="1">
    <citation type="submission" date="2023-05" db="EMBL/GenBank/DDBJ databases">
        <title>Genome and transcriptome analyses reveal genes involved in the formation of fine ridges on petal epidermal cells in Hibiscus trionum.</title>
        <authorList>
            <person name="Koshimizu S."/>
            <person name="Masuda S."/>
            <person name="Ishii T."/>
            <person name="Shirasu K."/>
            <person name="Hoshino A."/>
            <person name="Arita M."/>
        </authorList>
    </citation>
    <scope>NUCLEOTIDE SEQUENCE</scope>
    <source>
        <strain evidence="1">Hamamatsu line</strain>
    </source>
</reference>
<dbReference type="AlphaFoldDB" id="A0A9W7HGG5"/>
<sequence length="97" mass="11239">MLMRKHSESLAALAATLKLELETVMDQKEISWHQKACSQWISQGDRSTKFFYTLVIARRRANRISALQRDDGGWFSNANELMQLATTFYRDMFTSST</sequence>
<dbReference type="Proteomes" id="UP001165190">
    <property type="component" value="Unassembled WGS sequence"/>
</dbReference>
<name>A0A9W7HGG5_HIBTR</name>
<proteinExistence type="predicted"/>
<accession>A0A9W7HGG5</accession>
<protein>
    <submittedName>
        <fullName evidence="1">Uncharacterized protein</fullName>
    </submittedName>
</protein>
<keyword evidence="2" id="KW-1185">Reference proteome</keyword>
<evidence type="ECO:0000313" key="1">
    <source>
        <dbReference type="EMBL" id="GMI76948.1"/>
    </source>
</evidence>
<comment type="caution">
    <text evidence="1">The sequence shown here is derived from an EMBL/GenBank/DDBJ whole genome shotgun (WGS) entry which is preliminary data.</text>
</comment>
<dbReference type="EMBL" id="BSYR01000013">
    <property type="protein sequence ID" value="GMI76948.1"/>
    <property type="molecule type" value="Genomic_DNA"/>
</dbReference>